<feature type="domain" description="Trypanosome variant surface glycoprotein B-type N-terminal" evidence="11">
    <location>
        <begin position="22"/>
        <end position="377"/>
    </location>
</feature>
<comment type="function">
    <text evidence="1">VSG forms a coat on the surface of the parasite. The trypanosome evades the immune response of the host by expressing a series of antigenically distinct VSGs from an estimated 1000 VSG genes.</text>
</comment>
<feature type="chain" id="PRO_5009235545" evidence="9">
    <location>
        <begin position="32"/>
        <end position="503"/>
    </location>
</feature>
<dbReference type="GeneID" id="92377612"/>
<dbReference type="AlphaFoldDB" id="A0A1G4II01"/>
<evidence type="ECO:0000256" key="3">
    <source>
        <dbReference type="ARBA" id="ARBA00022475"/>
    </source>
</evidence>
<proteinExistence type="predicted"/>
<dbReference type="FunFam" id="4.10.110.20:FF:000003">
    <property type="entry name" value="Variant surface glycoprotein (VSG), putative"/>
    <property type="match status" value="1"/>
</dbReference>
<evidence type="ECO:0000256" key="1">
    <source>
        <dbReference type="ARBA" id="ARBA00002523"/>
    </source>
</evidence>
<evidence type="ECO:0000256" key="2">
    <source>
        <dbReference type="ARBA" id="ARBA00004609"/>
    </source>
</evidence>
<evidence type="ECO:0000256" key="9">
    <source>
        <dbReference type="SAM" id="SignalP"/>
    </source>
</evidence>
<gene>
    <name evidence="12" type="ORF">TEOVI_000367200</name>
</gene>
<reference evidence="12" key="1">
    <citation type="submission" date="2016-09" db="EMBL/GenBank/DDBJ databases">
        <authorList>
            <person name="Hebert L."/>
            <person name="Moumen B."/>
        </authorList>
    </citation>
    <scope>NUCLEOTIDE SEQUENCE [LARGE SCALE GENOMIC DNA]</scope>
    <source>
        <strain evidence="12">OVI</strain>
    </source>
</reference>
<dbReference type="VEuPathDB" id="TriTrypDB:TEOVI_000367200"/>
<keyword evidence="7" id="KW-0325">Glycoprotein</keyword>
<dbReference type="InterPro" id="IPR025932">
    <property type="entry name" value="Trypano_VSG_B_N_dom"/>
</dbReference>
<feature type="domain" description="Trypanosome variant surface glycoprotein C-terminal" evidence="10">
    <location>
        <begin position="422"/>
        <end position="502"/>
    </location>
</feature>
<comment type="caution">
    <text evidence="12">The sequence shown here is derived from an EMBL/GenBank/DDBJ whole genome shotgun (WGS) entry which is preliminary data.</text>
</comment>
<evidence type="ECO:0000256" key="7">
    <source>
        <dbReference type="ARBA" id="ARBA00023180"/>
    </source>
</evidence>
<accession>A0A1G4II01</accession>
<organism evidence="12 13">
    <name type="scientific">Trypanosoma equiperdum</name>
    <dbReference type="NCBI Taxonomy" id="5694"/>
    <lineage>
        <taxon>Eukaryota</taxon>
        <taxon>Discoba</taxon>
        <taxon>Euglenozoa</taxon>
        <taxon>Kinetoplastea</taxon>
        <taxon>Metakinetoplastina</taxon>
        <taxon>Trypanosomatida</taxon>
        <taxon>Trypanosomatidae</taxon>
        <taxon>Trypanosoma</taxon>
    </lineage>
</organism>
<evidence type="ECO:0000313" key="13">
    <source>
        <dbReference type="Proteomes" id="UP000195570"/>
    </source>
</evidence>
<sequence>MQSSQEQKRTVNGCRIAVAFIVLSITKLGKATNIEGGKNRPVFDALCKLTRLARSDLTIPEEPNLKNQDFKDIIKLNMSLAPKAWKQVFWKTGEKDAWQDELPPKDQHGDDWEEYWSDWKDAIRSLYKADRTKTEDKTTFESLPEDVKDTIRPRMINLASAAAALAKAPAAPAQLPSLKGKTLKQKLTEAVTGDGSKDVDTADYQSIYGASSGSDRQTACTTGTSGVRANSLMAALSCVCAPESNGQVDYVCTPAVAKADVWANAGADNPPNTRKIAKLCGRLPPRQLKADELRQAIEEIVALITTTGGHGYLGATKTGCTGARNSGRCVKFTGYGDKDGKIPANTPWLTIPHSIATELAGREARILQAETTKAALKALAEQARKLSREGEIAKIFKGQLQTAHEQTAPGKTVNMEISDGECNKLTSNNTCKSPCKWNENTTDINKKCSLDPVKATEQQAAQTAGTEEGAAGATTDKCGLAKTPEDCVLAKGDIPKDKKAVCN</sequence>
<evidence type="ECO:0000313" key="12">
    <source>
        <dbReference type="EMBL" id="SCU72096.1"/>
    </source>
</evidence>
<dbReference type="Pfam" id="PF13206">
    <property type="entry name" value="VSG_B"/>
    <property type="match status" value="1"/>
</dbReference>
<evidence type="ECO:0000256" key="5">
    <source>
        <dbReference type="ARBA" id="ARBA00022729"/>
    </source>
</evidence>
<evidence type="ECO:0000259" key="11">
    <source>
        <dbReference type="Pfam" id="PF13206"/>
    </source>
</evidence>
<dbReference type="EMBL" id="CZPT02001786">
    <property type="protein sequence ID" value="SCU72096.1"/>
    <property type="molecule type" value="Genomic_DNA"/>
</dbReference>
<keyword evidence="5 9" id="KW-0732">Signal</keyword>
<evidence type="ECO:0000256" key="4">
    <source>
        <dbReference type="ARBA" id="ARBA00022622"/>
    </source>
</evidence>
<keyword evidence="13" id="KW-1185">Reference proteome</keyword>
<name>A0A1G4II01_TRYEQ</name>
<protein>
    <submittedName>
        <fullName evidence="12">Variant surface glycoprotein (VSG), putative</fullName>
    </submittedName>
</protein>
<dbReference type="Proteomes" id="UP000195570">
    <property type="component" value="Unassembled WGS sequence"/>
</dbReference>
<keyword evidence="6" id="KW-0472">Membrane</keyword>
<evidence type="ECO:0000259" key="10">
    <source>
        <dbReference type="Pfam" id="PF10659"/>
    </source>
</evidence>
<dbReference type="Pfam" id="PF10659">
    <property type="entry name" value="Trypan_glycop_C"/>
    <property type="match status" value="1"/>
</dbReference>
<keyword evidence="4" id="KW-0336">GPI-anchor</keyword>
<dbReference type="InterPro" id="IPR019609">
    <property type="entry name" value="Variant_surf_glycoprt_trypan_C"/>
</dbReference>
<comment type="subcellular location">
    <subcellularLocation>
        <location evidence="2">Cell membrane</location>
        <topology evidence="2">Lipid-anchor</topology>
        <topology evidence="2">GPI-anchor</topology>
    </subcellularLocation>
</comment>
<evidence type="ECO:0000256" key="6">
    <source>
        <dbReference type="ARBA" id="ARBA00023136"/>
    </source>
</evidence>
<dbReference type="GO" id="GO:0005886">
    <property type="term" value="C:plasma membrane"/>
    <property type="evidence" value="ECO:0007669"/>
    <property type="project" value="UniProtKB-SubCell"/>
</dbReference>
<dbReference type="Gene3D" id="4.10.110.20">
    <property type="entry name" value="Variant surface glycoprotein MITAT 1.2, VSG 221, C-terminal domain"/>
    <property type="match status" value="1"/>
</dbReference>
<keyword evidence="3" id="KW-1003">Cell membrane</keyword>
<dbReference type="RefSeq" id="XP_067082648.1">
    <property type="nucleotide sequence ID" value="XM_067226547.1"/>
</dbReference>
<keyword evidence="8" id="KW-0449">Lipoprotein</keyword>
<evidence type="ECO:0000256" key="8">
    <source>
        <dbReference type="ARBA" id="ARBA00023288"/>
    </source>
</evidence>
<feature type="signal peptide" evidence="9">
    <location>
        <begin position="1"/>
        <end position="31"/>
    </location>
</feature>
<dbReference type="GO" id="GO:0098552">
    <property type="term" value="C:side of membrane"/>
    <property type="evidence" value="ECO:0007669"/>
    <property type="project" value="UniProtKB-KW"/>
</dbReference>